<dbReference type="Proteomes" id="UP001152795">
    <property type="component" value="Unassembled WGS sequence"/>
</dbReference>
<dbReference type="Pfam" id="PF00651">
    <property type="entry name" value="BTB"/>
    <property type="match status" value="1"/>
</dbReference>
<dbReference type="PROSITE" id="PS50097">
    <property type="entry name" value="BTB"/>
    <property type="match status" value="1"/>
</dbReference>
<evidence type="ECO:0000313" key="1">
    <source>
        <dbReference type="EMBL" id="CAB4045946.1"/>
    </source>
</evidence>
<dbReference type="PANTHER" id="PTHR45774:SF3">
    <property type="entry name" value="BTB (POZ) DOMAIN-CONTAINING 2B-RELATED"/>
    <property type="match status" value="1"/>
</dbReference>
<name>A0A6S7KJ87_PARCT</name>
<organism evidence="1 2">
    <name type="scientific">Paramuricea clavata</name>
    <name type="common">Red gorgonian</name>
    <name type="synonym">Violescent sea-whip</name>
    <dbReference type="NCBI Taxonomy" id="317549"/>
    <lineage>
        <taxon>Eukaryota</taxon>
        <taxon>Metazoa</taxon>
        <taxon>Cnidaria</taxon>
        <taxon>Anthozoa</taxon>
        <taxon>Octocorallia</taxon>
        <taxon>Malacalcyonacea</taxon>
        <taxon>Plexauridae</taxon>
        <taxon>Paramuricea</taxon>
    </lineage>
</organism>
<proteinExistence type="predicted"/>
<dbReference type="SUPFAM" id="SSF54695">
    <property type="entry name" value="POZ domain"/>
    <property type="match status" value="1"/>
</dbReference>
<dbReference type="Gene3D" id="3.30.710.10">
    <property type="entry name" value="Potassium Channel Kv1.1, Chain A"/>
    <property type="match status" value="1"/>
</dbReference>
<dbReference type="InterPro" id="IPR011705">
    <property type="entry name" value="BACK"/>
</dbReference>
<dbReference type="InterPro" id="IPR011333">
    <property type="entry name" value="SKP1/BTB/POZ_sf"/>
</dbReference>
<protein>
    <submittedName>
        <fullName evidence="1">BTB POZ domain-containing 6-like</fullName>
    </submittedName>
</protein>
<dbReference type="GO" id="GO:0022008">
    <property type="term" value="P:neurogenesis"/>
    <property type="evidence" value="ECO:0007669"/>
    <property type="project" value="TreeGrafter"/>
</dbReference>
<dbReference type="AlphaFoldDB" id="A0A6S7KJ87"/>
<dbReference type="InterPro" id="IPR000210">
    <property type="entry name" value="BTB/POZ_dom"/>
</dbReference>
<dbReference type="OrthoDB" id="636773at2759"/>
<dbReference type="Pfam" id="PF07707">
    <property type="entry name" value="BACK"/>
    <property type="match status" value="1"/>
</dbReference>
<gene>
    <name evidence="1" type="ORF">PACLA_8A076113</name>
</gene>
<feature type="non-terminal residue" evidence="1">
    <location>
        <position position="225"/>
    </location>
</feature>
<dbReference type="GO" id="GO:0005829">
    <property type="term" value="C:cytosol"/>
    <property type="evidence" value="ECO:0007669"/>
    <property type="project" value="TreeGrafter"/>
</dbReference>
<reference evidence="1" key="1">
    <citation type="submission" date="2020-04" db="EMBL/GenBank/DDBJ databases">
        <authorList>
            <person name="Alioto T."/>
            <person name="Alioto T."/>
            <person name="Gomez Garrido J."/>
        </authorList>
    </citation>
    <scope>NUCLEOTIDE SEQUENCE</scope>
    <source>
        <strain evidence="1">A484AB</strain>
    </source>
</reference>
<dbReference type="Gene3D" id="1.25.40.420">
    <property type="match status" value="1"/>
</dbReference>
<dbReference type="SMART" id="SM00225">
    <property type="entry name" value="BTB"/>
    <property type="match status" value="1"/>
</dbReference>
<sequence>MASRYHDDWQSSKKTVLQRNAYMFDNELMSDVSFTCGKSSRIFHAHKYVLATSSAVFFAMFYGNLTEKEFPICIDDAEEESFEKFLRFLYTDACKITTKNAIGVMYLAKKYLVSSLAEKCCEILEASIKPDNVFAVLEKAVQFDEKELEAKCWNIVLEKPQECVNAEAFCSIGSATLNAFLKKETFSITEMELFKVILKWTDEECGRQGINIEHDKTARRRILGD</sequence>
<evidence type="ECO:0000313" key="2">
    <source>
        <dbReference type="Proteomes" id="UP001152795"/>
    </source>
</evidence>
<comment type="caution">
    <text evidence="1">The sequence shown here is derived from an EMBL/GenBank/DDBJ whole genome shotgun (WGS) entry which is preliminary data.</text>
</comment>
<dbReference type="EMBL" id="CACRXK020043635">
    <property type="protein sequence ID" value="CAB4045946.1"/>
    <property type="molecule type" value="Genomic_DNA"/>
</dbReference>
<accession>A0A6S7KJ87</accession>
<keyword evidence="2" id="KW-1185">Reference proteome</keyword>
<dbReference type="PANTHER" id="PTHR45774">
    <property type="entry name" value="BTB/POZ DOMAIN-CONTAINING"/>
    <property type="match status" value="1"/>
</dbReference>